<evidence type="ECO:0000256" key="1">
    <source>
        <dbReference type="ARBA" id="ARBA00022801"/>
    </source>
</evidence>
<dbReference type="OrthoDB" id="4131070at2"/>
<dbReference type="SMART" id="SM00855">
    <property type="entry name" value="PGAM"/>
    <property type="match status" value="1"/>
</dbReference>
<dbReference type="PANTHER" id="PTHR46517:SF1">
    <property type="entry name" value="FRUCTOSE-2,6-BISPHOSPHATASE TIGAR"/>
    <property type="match status" value="1"/>
</dbReference>
<sequence>MSINLYIVRHGQTYINKYDRVQGWTNAPLTPKGINDGEQAGERLANLTFNNVYSSDLARAVETANIILTHNDSTAQLQTLTDFREFFFGYFDGISNSVAANAIAKDRQLPADITFNEISDTMSPFALMDAIHDVDPTGDAESADIFWQRLMHGFATIAQENNDGDNVLLIAHGQLLSILGQHFAQLTASQSEPKNGSVNLWQLTDNQLELKAFNDLTTFW</sequence>
<evidence type="ECO:0000256" key="4">
    <source>
        <dbReference type="PIRSR" id="PIRSR613078-3"/>
    </source>
</evidence>
<reference evidence="6" key="1">
    <citation type="submission" date="2016-08" db="EMBL/GenBank/DDBJ databases">
        <authorList>
            <person name="Varghese N."/>
            <person name="Submissions Spin"/>
        </authorList>
    </citation>
    <scope>NUCLEOTIDE SEQUENCE [LARGE SCALE GENOMIC DNA]</scope>
    <source>
        <strain evidence="6">R-53094</strain>
    </source>
</reference>
<dbReference type="InterPro" id="IPR029033">
    <property type="entry name" value="His_PPase_superfam"/>
</dbReference>
<dbReference type="GO" id="GO:0004331">
    <property type="term" value="F:fructose-2,6-bisphosphate 2-phosphatase activity"/>
    <property type="evidence" value="ECO:0007669"/>
    <property type="project" value="TreeGrafter"/>
</dbReference>
<accession>A0A1C3ZXL4</accession>
<feature type="site" description="Transition state stabilizer" evidence="4">
    <location>
        <position position="172"/>
    </location>
</feature>
<evidence type="ECO:0000256" key="3">
    <source>
        <dbReference type="PIRSR" id="PIRSR613078-2"/>
    </source>
</evidence>
<evidence type="ECO:0000256" key="2">
    <source>
        <dbReference type="PIRSR" id="PIRSR613078-1"/>
    </source>
</evidence>
<dbReference type="AlphaFoldDB" id="A0A1C3ZXL4"/>
<dbReference type="GO" id="GO:0043456">
    <property type="term" value="P:regulation of pentose-phosphate shunt"/>
    <property type="evidence" value="ECO:0007669"/>
    <property type="project" value="TreeGrafter"/>
</dbReference>
<dbReference type="Gene3D" id="3.40.50.1240">
    <property type="entry name" value="Phosphoglycerate mutase-like"/>
    <property type="match status" value="1"/>
</dbReference>
<dbReference type="GO" id="GO:0005829">
    <property type="term" value="C:cytosol"/>
    <property type="evidence" value="ECO:0007669"/>
    <property type="project" value="TreeGrafter"/>
</dbReference>
<proteinExistence type="predicted"/>
<dbReference type="EMBL" id="FMAO01000003">
    <property type="protein sequence ID" value="SCB87026.1"/>
    <property type="molecule type" value="Genomic_DNA"/>
</dbReference>
<keyword evidence="1" id="KW-0378">Hydrolase</keyword>
<name>A0A1C3ZXL4_9LACO</name>
<gene>
    <name evidence="5" type="ORF">GA0061074_10342</name>
</gene>
<evidence type="ECO:0000313" key="6">
    <source>
        <dbReference type="Proteomes" id="UP000199268"/>
    </source>
</evidence>
<protein>
    <submittedName>
        <fullName evidence="5">Probable phosphoglycerate mutase</fullName>
    </submittedName>
</protein>
<feature type="active site" description="Proton donor/acceptor" evidence="2">
    <location>
        <position position="85"/>
    </location>
</feature>
<dbReference type="InterPro" id="IPR013078">
    <property type="entry name" value="His_Pase_superF_clade-1"/>
</dbReference>
<dbReference type="PANTHER" id="PTHR46517">
    <property type="entry name" value="FRUCTOSE-2,6-BISPHOSPHATASE TIGAR"/>
    <property type="match status" value="1"/>
</dbReference>
<dbReference type="Proteomes" id="UP000199268">
    <property type="component" value="Unassembled WGS sequence"/>
</dbReference>
<organism evidence="5 6">
    <name type="scientific">Weissella bombi</name>
    <dbReference type="NCBI Taxonomy" id="1505725"/>
    <lineage>
        <taxon>Bacteria</taxon>
        <taxon>Bacillati</taxon>
        <taxon>Bacillota</taxon>
        <taxon>Bacilli</taxon>
        <taxon>Lactobacillales</taxon>
        <taxon>Lactobacillaceae</taxon>
        <taxon>Weissella</taxon>
    </lineage>
</organism>
<feature type="binding site" evidence="3">
    <location>
        <begin position="9"/>
        <end position="16"/>
    </location>
    <ligand>
        <name>substrate</name>
    </ligand>
</feature>
<dbReference type="InterPro" id="IPR051695">
    <property type="entry name" value="Phosphoglycerate_Mutase"/>
</dbReference>
<dbReference type="RefSeq" id="WP_092461844.1">
    <property type="nucleotide sequence ID" value="NZ_BJEE01000004.1"/>
</dbReference>
<dbReference type="Pfam" id="PF00300">
    <property type="entry name" value="His_Phos_1"/>
    <property type="match status" value="1"/>
</dbReference>
<dbReference type="GO" id="GO:0045820">
    <property type="term" value="P:negative regulation of glycolytic process"/>
    <property type="evidence" value="ECO:0007669"/>
    <property type="project" value="TreeGrafter"/>
</dbReference>
<feature type="active site" description="Tele-phosphohistidine intermediate" evidence="2">
    <location>
        <position position="10"/>
    </location>
</feature>
<dbReference type="SUPFAM" id="SSF53254">
    <property type="entry name" value="Phosphoglycerate mutase-like"/>
    <property type="match status" value="1"/>
</dbReference>
<dbReference type="CDD" id="cd07067">
    <property type="entry name" value="HP_PGM_like"/>
    <property type="match status" value="1"/>
</dbReference>
<dbReference type="STRING" id="1505725.GA0061074_10342"/>
<keyword evidence="6" id="KW-1185">Reference proteome</keyword>
<evidence type="ECO:0000313" key="5">
    <source>
        <dbReference type="EMBL" id="SCB87026.1"/>
    </source>
</evidence>
<feature type="binding site" evidence="3">
    <location>
        <position position="59"/>
    </location>
    <ligand>
        <name>substrate</name>
    </ligand>
</feature>